<evidence type="ECO:0000256" key="4">
    <source>
        <dbReference type="ARBA" id="ARBA00023136"/>
    </source>
</evidence>
<keyword evidence="3 5" id="KW-1133">Transmembrane helix</keyword>
<evidence type="ECO:0000313" key="7">
    <source>
        <dbReference type="EMBL" id="OQR71361.1"/>
    </source>
</evidence>
<dbReference type="OrthoDB" id="5984008at2759"/>
<dbReference type="Pfam" id="PF01094">
    <property type="entry name" value="ANF_receptor"/>
    <property type="match status" value="1"/>
</dbReference>
<dbReference type="InterPro" id="IPR001828">
    <property type="entry name" value="ANF_lig-bd_rcpt"/>
</dbReference>
<name>A0A1V9XD82_9ACAR</name>
<dbReference type="SUPFAM" id="SSF53822">
    <property type="entry name" value="Periplasmic binding protein-like I"/>
    <property type="match status" value="1"/>
</dbReference>
<evidence type="ECO:0000259" key="6">
    <source>
        <dbReference type="Pfam" id="PF01094"/>
    </source>
</evidence>
<evidence type="ECO:0000256" key="3">
    <source>
        <dbReference type="ARBA" id="ARBA00022989"/>
    </source>
</evidence>
<protein>
    <submittedName>
        <fullName evidence="7">Glutamate receptor 1-like</fullName>
    </submittedName>
</protein>
<gene>
    <name evidence="7" type="ORF">BIW11_11049</name>
</gene>
<feature type="domain" description="Receptor ligand binding region" evidence="6">
    <location>
        <begin position="101"/>
        <end position="368"/>
    </location>
</feature>
<dbReference type="EMBL" id="MNPL01014790">
    <property type="protein sequence ID" value="OQR71361.1"/>
    <property type="molecule type" value="Genomic_DNA"/>
</dbReference>
<evidence type="ECO:0000313" key="8">
    <source>
        <dbReference type="Proteomes" id="UP000192247"/>
    </source>
</evidence>
<comment type="subcellular location">
    <subcellularLocation>
        <location evidence="1">Membrane</location>
    </subcellularLocation>
</comment>
<keyword evidence="4 5" id="KW-0472">Membrane</keyword>
<dbReference type="AlphaFoldDB" id="A0A1V9XD82"/>
<evidence type="ECO:0000256" key="5">
    <source>
        <dbReference type="SAM" id="Phobius"/>
    </source>
</evidence>
<dbReference type="GO" id="GO:0016020">
    <property type="term" value="C:membrane"/>
    <property type="evidence" value="ECO:0007669"/>
    <property type="project" value="UniProtKB-SubCell"/>
</dbReference>
<evidence type="ECO:0000256" key="2">
    <source>
        <dbReference type="ARBA" id="ARBA00022692"/>
    </source>
</evidence>
<comment type="caution">
    <text evidence="7">The sequence shown here is derived from an EMBL/GenBank/DDBJ whole genome shotgun (WGS) entry which is preliminary data.</text>
</comment>
<dbReference type="InParanoid" id="A0A1V9XD82"/>
<dbReference type="STRING" id="418985.A0A1V9XD82"/>
<keyword evidence="8" id="KW-1185">Reference proteome</keyword>
<sequence length="415" mass="46781">PFPPWSYWAAPAQQQEHLHVLSSRSGSSFRAKMYWILVCVVLCMAGTVHGVKIGVMLPPESTPSKRIFEAVVYPFNGSRPSSESDFKVGSFFAEVEQGDIFSTTRELCDQLRHQVTSVVVSVPLTSKTLQGLFKGTNVPYLTTSYQDHCRSDLSSNARKHSPPADKLGISLMPDVIPAIADTIDHFRWSSFIYIYDSDTGTQKLQRLLSYKYRRAGEVTMRYAKRVASSLEANTFLRAVDLADRDAHKHVILDVPFARAKKIIIQHARDSHVSKHNFHFVLAQPVVHELQHQLAAEFSVVNITAFKITGEATAFRAFFDRLGTYGDPSQWSEVTEEKLTVDQALLHDAAQLIVTAYKELKRDGQIPRKHSDVFEAFLRIDNPPANCDVETISATHELGDIISRHMRRERVSANRN</sequence>
<proteinExistence type="predicted"/>
<reference evidence="7 8" key="1">
    <citation type="journal article" date="2017" name="Gigascience">
        <title>Draft genome of the honey bee ectoparasitic mite, Tropilaelaps mercedesae, is shaped by the parasitic life history.</title>
        <authorList>
            <person name="Dong X."/>
            <person name="Armstrong S.D."/>
            <person name="Xia D."/>
            <person name="Makepeace B.L."/>
            <person name="Darby A.C."/>
            <person name="Kadowaki T."/>
        </authorList>
    </citation>
    <scope>NUCLEOTIDE SEQUENCE [LARGE SCALE GENOMIC DNA]</scope>
    <source>
        <strain evidence="7">Wuxi-XJTLU</strain>
    </source>
</reference>
<keyword evidence="2 5" id="KW-0812">Transmembrane</keyword>
<keyword evidence="7" id="KW-0675">Receptor</keyword>
<dbReference type="Gene3D" id="3.40.50.2300">
    <property type="match status" value="2"/>
</dbReference>
<feature type="non-terminal residue" evidence="7">
    <location>
        <position position="1"/>
    </location>
</feature>
<dbReference type="Proteomes" id="UP000192247">
    <property type="component" value="Unassembled WGS sequence"/>
</dbReference>
<feature type="transmembrane region" description="Helical" evidence="5">
    <location>
        <begin position="34"/>
        <end position="57"/>
    </location>
</feature>
<accession>A0A1V9XD82</accession>
<evidence type="ECO:0000256" key="1">
    <source>
        <dbReference type="ARBA" id="ARBA00004370"/>
    </source>
</evidence>
<dbReference type="InterPro" id="IPR028082">
    <property type="entry name" value="Peripla_BP_I"/>
</dbReference>
<organism evidence="7 8">
    <name type="scientific">Tropilaelaps mercedesae</name>
    <dbReference type="NCBI Taxonomy" id="418985"/>
    <lineage>
        <taxon>Eukaryota</taxon>
        <taxon>Metazoa</taxon>
        <taxon>Ecdysozoa</taxon>
        <taxon>Arthropoda</taxon>
        <taxon>Chelicerata</taxon>
        <taxon>Arachnida</taxon>
        <taxon>Acari</taxon>
        <taxon>Parasitiformes</taxon>
        <taxon>Mesostigmata</taxon>
        <taxon>Gamasina</taxon>
        <taxon>Dermanyssoidea</taxon>
        <taxon>Laelapidae</taxon>
        <taxon>Tropilaelaps</taxon>
    </lineage>
</organism>